<sequence length="54" mass="5758">MTRLLLVLLALGTLAACGRAGPPRVPGPKEAVIYPRGYPHYEPQPAPQAQPPAR</sequence>
<proteinExistence type="predicted"/>
<feature type="region of interest" description="Disordered" evidence="1">
    <location>
        <begin position="19"/>
        <end position="54"/>
    </location>
</feature>
<evidence type="ECO:0000256" key="2">
    <source>
        <dbReference type="SAM" id="SignalP"/>
    </source>
</evidence>
<comment type="caution">
    <text evidence="3">The sequence shown here is derived from an EMBL/GenBank/DDBJ whole genome shotgun (WGS) entry which is preliminary data.</text>
</comment>
<dbReference type="PROSITE" id="PS51257">
    <property type="entry name" value="PROKAR_LIPOPROTEIN"/>
    <property type="match status" value="1"/>
</dbReference>
<name>A0ABT9DVZ4_9PROT</name>
<dbReference type="EMBL" id="JAUTWS010000005">
    <property type="protein sequence ID" value="MDO9708058.1"/>
    <property type="molecule type" value="Genomic_DNA"/>
</dbReference>
<keyword evidence="2" id="KW-0732">Signal</keyword>
<keyword evidence="4" id="KW-1185">Reference proteome</keyword>
<accession>A0ABT9DVZ4</accession>
<reference evidence="3 4" key="1">
    <citation type="submission" date="2023-08" db="EMBL/GenBank/DDBJ databases">
        <title>The draft genome sequence of Paracraurococcus sp. LOR1-02.</title>
        <authorList>
            <person name="Kingkaew E."/>
            <person name="Tanasupawat S."/>
        </authorList>
    </citation>
    <scope>NUCLEOTIDE SEQUENCE [LARGE SCALE GENOMIC DNA]</scope>
    <source>
        <strain evidence="3 4">LOR1-02</strain>
    </source>
</reference>
<feature type="signal peptide" evidence="2">
    <location>
        <begin position="1"/>
        <end position="20"/>
    </location>
</feature>
<evidence type="ECO:0000313" key="4">
    <source>
        <dbReference type="Proteomes" id="UP001243009"/>
    </source>
</evidence>
<evidence type="ECO:0008006" key="5">
    <source>
        <dbReference type="Google" id="ProtNLM"/>
    </source>
</evidence>
<dbReference type="RefSeq" id="WP_305103079.1">
    <property type="nucleotide sequence ID" value="NZ_JAUTWS010000005.1"/>
</dbReference>
<feature type="chain" id="PRO_5045998833" description="Lipoprotein" evidence="2">
    <location>
        <begin position="21"/>
        <end position="54"/>
    </location>
</feature>
<dbReference type="Proteomes" id="UP001243009">
    <property type="component" value="Unassembled WGS sequence"/>
</dbReference>
<evidence type="ECO:0000313" key="3">
    <source>
        <dbReference type="EMBL" id="MDO9708058.1"/>
    </source>
</evidence>
<evidence type="ECO:0000256" key="1">
    <source>
        <dbReference type="SAM" id="MobiDB-lite"/>
    </source>
</evidence>
<protein>
    <recommendedName>
        <fullName evidence="5">Lipoprotein</fullName>
    </recommendedName>
</protein>
<feature type="compositionally biased region" description="Pro residues" evidence="1">
    <location>
        <begin position="42"/>
        <end position="54"/>
    </location>
</feature>
<organism evidence="3 4">
    <name type="scientific">Paracraurococcus lichenis</name>
    <dbReference type="NCBI Taxonomy" id="3064888"/>
    <lineage>
        <taxon>Bacteria</taxon>
        <taxon>Pseudomonadati</taxon>
        <taxon>Pseudomonadota</taxon>
        <taxon>Alphaproteobacteria</taxon>
        <taxon>Acetobacterales</taxon>
        <taxon>Roseomonadaceae</taxon>
        <taxon>Paracraurococcus</taxon>
    </lineage>
</organism>
<gene>
    <name evidence="3" type="ORF">Q7A36_06880</name>
</gene>